<accession>A0ABT6YXI7</accession>
<evidence type="ECO:0000313" key="4">
    <source>
        <dbReference type="Proteomes" id="UP001225761"/>
    </source>
</evidence>
<dbReference type="PANTHER" id="PTHR34512">
    <property type="entry name" value="CELL SURFACE PROTEIN"/>
    <property type="match status" value="1"/>
</dbReference>
<name>A0ABT6YXI7_9BACT</name>
<dbReference type="EMBL" id="JASHIE010000001">
    <property type="protein sequence ID" value="MDI9873056.1"/>
    <property type="molecule type" value="Genomic_DNA"/>
</dbReference>
<dbReference type="Pfam" id="PF13360">
    <property type="entry name" value="PQQ_2"/>
    <property type="match status" value="1"/>
</dbReference>
<reference evidence="3 4" key="1">
    <citation type="submission" date="2023-05" db="EMBL/GenBank/DDBJ databases">
        <title>Novel species of genus Flectobacillus isolated from stream in China.</title>
        <authorList>
            <person name="Lu H."/>
        </authorList>
    </citation>
    <scope>NUCLEOTIDE SEQUENCE [LARGE SCALE GENOMIC DNA]</scope>
    <source>
        <strain evidence="3 4">LFS242W</strain>
    </source>
</reference>
<dbReference type="InterPro" id="IPR015943">
    <property type="entry name" value="WD40/YVTN_repeat-like_dom_sf"/>
</dbReference>
<organism evidence="3 4">
    <name type="scientific">Flectobacillus rivi</name>
    <dbReference type="NCBI Taxonomy" id="2984209"/>
    <lineage>
        <taxon>Bacteria</taxon>
        <taxon>Pseudomonadati</taxon>
        <taxon>Bacteroidota</taxon>
        <taxon>Cytophagia</taxon>
        <taxon>Cytophagales</taxon>
        <taxon>Flectobacillaceae</taxon>
        <taxon>Flectobacillus</taxon>
    </lineage>
</organism>
<comment type="caution">
    <text evidence="3">The sequence shown here is derived from an EMBL/GenBank/DDBJ whole genome shotgun (WGS) entry which is preliminary data.</text>
</comment>
<gene>
    <name evidence="3" type="ORF">QM481_00860</name>
</gene>
<dbReference type="SUPFAM" id="SSF50998">
    <property type="entry name" value="Quinoprotein alcohol dehydrogenase-like"/>
    <property type="match status" value="1"/>
</dbReference>
<keyword evidence="4" id="KW-1185">Reference proteome</keyword>
<evidence type="ECO:0000313" key="3">
    <source>
        <dbReference type="EMBL" id="MDI9873056.1"/>
    </source>
</evidence>
<feature type="domain" description="Pyrrolo-quinoline quinone repeat" evidence="2">
    <location>
        <begin position="161"/>
        <end position="271"/>
    </location>
</feature>
<keyword evidence="1" id="KW-0732">Signal</keyword>
<evidence type="ECO:0000259" key="2">
    <source>
        <dbReference type="Pfam" id="PF13360"/>
    </source>
</evidence>
<dbReference type="PANTHER" id="PTHR34512:SF30">
    <property type="entry name" value="OUTER MEMBRANE PROTEIN ASSEMBLY FACTOR BAMB"/>
    <property type="match status" value="1"/>
</dbReference>
<sequence length="633" mass="71443">MKKKFLTIACSILLAGTQPLIAQRSYDEVITTDNKIQDLVQNEITGVLVFKEGSTIKGINPDTKKIAWTLTKEDFGVASATDILTDPDFGTIFKQKRDLSSVPNSPYVEAYINSKYLIINTETGKLVYNSSKESFWVFQSDFIPESNEYLLTLKIGENMAIALLDMQTGGLKWNTTVSKAKSLLSFSLKESANTNIAKINGNTIYYLLYGKLYSFDKSSGKLNWTAEEEYTKFFPTQNDKNLVVVNSKGLMSTKQYLNVLNTENGKSIWSESIKTKRVVYLEDWGTKLLVAHYSGFNFFDLKTGEKIWKKDARGDGLKRVIPIDQDFLYVAENEMMLINKNGEKLWKSFIEIADEKEDPIYYLGKVGDKVMYLTGTYGNMVDYKSGRKLWKRNIKFNNNRPVLPTYDENSNSYLVYNDEELYKFDPSIDDKPEPFAKVNIKREKELNSIELFPWGVVLSGPVEVMGVGMDGKVKYHDVYTQPGEGNRQLIKGASALGSVALGVGSFAKAVEGAEITMTYRDEAGVLRESIVRQADTGKQLQSAALGVGSAVMGQLFNKYGSRFNAMRQNKDFSYIYAKDPSGEKVLVKVRKADGVEVDKLIFKNDRPIYEVDPATQTVYYVLDNAVQVFYNKK</sequence>
<proteinExistence type="predicted"/>
<dbReference type="InterPro" id="IPR002372">
    <property type="entry name" value="PQQ_rpt_dom"/>
</dbReference>
<evidence type="ECO:0000256" key="1">
    <source>
        <dbReference type="SAM" id="SignalP"/>
    </source>
</evidence>
<feature type="signal peptide" evidence="1">
    <location>
        <begin position="1"/>
        <end position="22"/>
    </location>
</feature>
<dbReference type="Proteomes" id="UP001225761">
    <property type="component" value="Unassembled WGS sequence"/>
</dbReference>
<dbReference type="Gene3D" id="2.130.10.10">
    <property type="entry name" value="YVTN repeat-like/Quinoprotein amine dehydrogenase"/>
    <property type="match status" value="1"/>
</dbReference>
<protein>
    <submittedName>
        <fullName evidence="3">PQQ-binding-like beta-propeller repeat protein</fullName>
    </submittedName>
</protein>
<feature type="chain" id="PRO_5047138165" evidence="1">
    <location>
        <begin position="23"/>
        <end position="633"/>
    </location>
</feature>
<dbReference type="InterPro" id="IPR011047">
    <property type="entry name" value="Quinoprotein_ADH-like_sf"/>
</dbReference>
<dbReference type="RefSeq" id="WP_283380277.1">
    <property type="nucleotide sequence ID" value="NZ_JASHIE010000001.1"/>
</dbReference>